<dbReference type="FunCoup" id="G8ZYK7">
    <property type="interactions" value="29"/>
</dbReference>
<keyword evidence="1" id="KW-0472">Membrane</keyword>
<gene>
    <name evidence="2" type="primary">TDEL0G01150</name>
    <name evidence="2" type="ORF">TDEL_0G01150</name>
</gene>
<dbReference type="AlphaFoldDB" id="G8ZYK7"/>
<dbReference type="KEGG" id="tdl:TDEL_0G01150"/>
<keyword evidence="3" id="KW-1185">Reference proteome</keyword>
<dbReference type="RefSeq" id="XP_003682693.1">
    <property type="nucleotide sequence ID" value="XM_003682645.1"/>
</dbReference>
<dbReference type="EMBL" id="HE616748">
    <property type="protein sequence ID" value="CCE93482.1"/>
    <property type="molecule type" value="Genomic_DNA"/>
</dbReference>
<dbReference type="HOGENOM" id="CLU_2063251_0_0_1"/>
<evidence type="ECO:0000256" key="1">
    <source>
        <dbReference type="SAM" id="Phobius"/>
    </source>
</evidence>
<keyword evidence="1" id="KW-1133">Transmembrane helix</keyword>
<accession>G8ZYK7</accession>
<dbReference type="eggNOG" id="ENOG502SCND">
    <property type="taxonomic scope" value="Eukaryota"/>
</dbReference>
<dbReference type="GeneID" id="11504540"/>
<dbReference type="OrthoDB" id="4061674at2759"/>
<name>G8ZYK7_TORDE</name>
<organism evidence="2 3">
    <name type="scientific">Torulaspora delbrueckii</name>
    <name type="common">Yeast</name>
    <name type="synonym">Candida colliculosa</name>
    <dbReference type="NCBI Taxonomy" id="4950"/>
    <lineage>
        <taxon>Eukaryota</taxon>
        <taxon>Fungi</taxon>
        <taxon>Dikarya</taxon>
        <taxon>Ascomycota</taxon>
        <taxon>Saccharomycotina</taxon>
        <taxon>Saccharomycetes</taxon>
        <taxon>Saccharomycetales</taxon>
        <taxon>Saccharomycetaceae</taxon>
        <taxon>Torulaspora</taxon>
    </lineage>
</organism>
<evidence type="ECO:0000313" key="2">
    <source>
        <dbReference type="EMBL" id="CCE93482.1"/>
    </source>
</evidence>
<reference evidence="2 3" key="1">
    <citation type="journal article" date="2011" name="Proc. Natl. Acad. Sci. U.S.A.">
        <title>Evolutionary erosion of yeast sex chromosomes by mating-type switching accidents.</title>
        <authorList>
            <person name="Gordon J.L."/>
            <person name="Armisen D."/>
            <person name="Proux-Wera E."/>
            <person name="Oheigeartaigh S.S."/>
            <person name="Byrne K.P."/>
            <person name="Wolfe K.H."/>
        </authorList>
    </citation>
    <scope>NUCLEOTIDE SEQUENCE [LARGE SCALE GENOMIC DNA]</scope>
    <source>
        <strain evidence="3">ATCC 10662 / CBS 1146 / NBRC 0425 / NCYC 2629 / NRRL Y-866</strain>
    </source>
</reference>
<sequence length="115" mass="12837">MKLDSKIYTEAQRVARSPRLSLLMLGVICGAMVPTMYMRNHLLPRFMKEDLQDVAAVTAGSGQANVPRPHMKLWPMLNAHQRRQVVLASAPSNKSSDRDQGFDSDGSLMMFSSIM</sequence>
<dbReference type="InParanoid" id="G8ZYK7"/>
<keyword evidence="1" id="KW-0812">Transmembrane</keyword>
<evidence type="ECO:0000313" key="3">
    <source>
        <dbReference type="Proteomes" id="UP000005627"/>
    </source>
</evidence>
<protein>
    <submittedName>
        <fullName evidence="2">Uncharacterized protein</fullName>
    </submittedName>
</protein>
<proteinExistence type="predicted"/>
<dbReference type="Proteomes" id="UP000005627">
    <property type="component" value="Chromosome 7"/>
</dbReference>
<feature type="transmembrane region" description="Helical" evidence="1">
    <location>
        <begin position="20"/>
        <end position="38"/>
    </location>
</feature>